<organism evidence="1 2">
    <name type="scientific">Gossypium arboreum</name>
    <name type="common">Tree cotton</name>
    <name type="synonym">Gossypium nanking</name>
    <dbReference type="NCBI Taxonomy" id="29729"/>
    <lineage>
        <taxon>Eukaryota</taxon>
        <taxon>Viridiplantae</taxon>
        <taxon>Streptophyta</taxon>
        <taxon>Embryophyta</taxon>
        <taxon>Tracheophyta</taxon>
        <taxon>Spermatophyta</taxon>
        <taxon>Magnoliopsida</taxon>
        <taxon>eudicotyledons</taxon>
        <taxon>Gunneridae</taxon>
        <taxon>Pentapetalae</taxon>
        <taxon>rosids</taxon>
        <taxon>malvids</taxon>
        <taxon>Malvales</taxon>
        <taxon>Malvaceae</taxon>
        <taxon>Malvoideae</taxon>
        <taxon>Gossypium</taxon>
    </lineage>
</organism>
<dbReference type="EMBL" id="KN446035">
    <property type="protein sequence ID" value="KHG28690.1"/>
    <property type="molecule type" value="Genomic_DNA"/>
</dbReference>
<proteinExistence type="predicted"/>
<evidence type="ECO:0000313" key="2">
    <source>
        <dbReference type="Proteomes" id="UP000032142"/>
    </source>
</evidence>
<protein>
    <submittedName>
        <fullName evidence="1">Uncharacterized protein</fullName>
    </submittedName>
</protein>
<evidence type="ECO:0000313" key="1">
    <source>
        <dbReference type="EMBL" id="KHG28690.1"/>
    </source>
</evidence>
<keyword evidence="2" id="KW-1185">Reference proteome</keyword>
<accession>A0A0B0PUL5</accession>
<reference evidence="2" key="1">
    <citation type="submission" date="2014-09" db="EMBL/GenBank/DDBJ databases">
        <authorList>
            <person name="Mudge J."/>
            <person name="Ramaraj T."/>
            <person name="Lindquist I.E."/>
            <person name="Bharti A.K."/>
            <person name="Sundararajan A."/>
            <person name="Cameron C.T."/>
            <person name="Woodward J.E."/>
            <person name="May G.D."/>
            <person name="Brubaker C."/>
            <person name="Broadhvest J."/>
            <person name="Wilkins T.A."/>
        </authorList>
    </citation>
    <scope>NUCLEOTIDE SEQUENCE</scope>
    <source>
        <strain evidence="2">cv. AKA8401</strain>
    </source>
</reference>
<gene>
    <name evidence="1" type="ORF">F383_11418</name>
</gene>
<sequence>MSRYFQNLLFKLSFQKSTHIARGELSFGSRAELFSISVFNVCF</sequence>
<name>A0A0B0PUL5_GOSAR</name>
<dbReference type="AlphaFoldDB" id="A0A0B0PUL5"/>
<dbReference type="Proteomes" id="UP000032142">
    <property type="component" value="Unassembled WGS sequence"/>
</dbReference>